<dbReference type="EMBL" id="JWZX01001453">
    <property type="protein sequence ID" value="KOO33689.1"/>
    <property type="molecule type" value="Genomic_DNA"/>
</dbReference>
<keyword evidence="2" id="KW-1185">Reference proteome</keyword>
<reference evidence="2" key="1">
    <citation type="journal article" date="2015" name="PLoS Genet.">
        <title>Genome Sequence and Transcriptome Analyses of Chrysochromulina tobin: Metabolic Tools for Enhanced Algal Fitness in the Prominent Order Prymnesiales (Haptophyceae).</title>
        <authorList>
            <person name="Hovde B.T."/>
            <person name="Deodato C.R."/>
            <person name="Hunsperger H.M."/>
            <person name="Ryken S.A."/>
            <person name="Yost W."/>
            <person name="Jha R.K."/>
            <person name="Patterson J."/>
            <person name="Monnat R.J. Jr."/>
            <person name="Barlow S.B."/>
            <person name="Starkenburg S.R."/>
            <person name="Cattolico R.A."/>
        </authorList>
    </citation>
    <scope>NUCLEOTIDE SEQUENCE</scope>
    <source>
        <strain evidence="2">CCMP291</strain>
    </source>
</reference>
<sequence>MGAEGSMAGSSFLPAHRHTMLLNSTTHFATQMYCAGAEKQRCPDGTEAGHCMWFTRGMRPVTAHEMNRSDWERVARRLSSDRWDPVRSNVKGFHYFDKAAAAACLAGKRIHISGDSTARDTFYELLAVGGHSIFSGDTRQWAATEYEPSTPMSSGGRDIRGQCLGDVKKKWSCVRNERWTPEGQSAETQISFQFTMRSNSSWETGQLDDSYRTRPLDVALVQCPIYEWFRPDAYNYSLSSVERARPENNKVGPRHYEAMGTSCFDYVQRVVGPTLARDGRIFLVGLTPLPGWTRPLGGEDVESRIFNSINQAFGLRCRMHADGSWGLLSKYGIGAIDRYATVGIRRRDMIHPFFNAQFAIVQIALNQICPRAQDFGRAATNGWPHLRGKIGA</sequence>
<accession>A0A0M0K4F3</accession>
<comment type="caution">
    <text evidence="1">The sequence shown here is derived from an EMBL/GenBank/DDBJ whole genome shotgun (WGS) entry which is preliminary data.</text>
</comment>
<evidence type="ECO:0000313" key="1">
    <source>
        <dbReference type="EMBL" id="KOO33689.1"/>
    </source>
</evidence>
<evidence type="ECO:0000313" key="2">
    <source>
        <dbReference type="Proteomes" id="UP000037460"/>
    </source>
</evidence>
<dbReference type="AlphaFoldDB" id="A0A0M0K4F3"/>
<name>A0A0M0K4F3_9EUKA</name>
<proteinExistence type="predicted"/>
<gene>
    <name evidence="1" type="ORF">Ctob_014903</name>
</gene>
<protein>
    <submittedName>
        <fullName evidence="1">Uncharacterized protein</fullName>
    </submittedName>
</protein>
<dbReference type="Proteomes" id="UP000037460">
    <property type="component" value="Unassembled WGS sequence"/>
</dbReference>
<organism evidence="1 2">
    <name type="scientific">Chrysochromulina tobinii</name>
    <dbReference type="NCBI Taxonomy" id="1460289"/>
    <lineage>
        <taxon>Eukaryota</taxon>
        <taxon>Haptista</taxon>
        <taxon>Haptophyta</taxon>
        <taxon>Prymnesiophyceae</taxon>
        <taxon>Prymnesiales</taxon>
        <taxon>Chrysochromulinaceae</taxon>
        <taxon>Chrysochromulina</taxon>
    </lineage>
</organism>